<dbReference type="SUPFAM" id="SSF81901">
    <property type="entry name" value="HCP-like"/>
    <property type="match status" value="3"/>
</dbReference>
<dbReference type="Pfam" id="PF00355">
    <property type="entry name" value="Rieske"/>
    <property type="match status" value="1"/>
</dbReference>
<keyword evidence="7" id="KW-0408">Iron</keyword>
<evidence type="ECO:0000313" key="14">
    <source>
        <dbReference type="Proteomes" id="UP001178507"/>
    </source>
</evidence>
<evidence type="ECO:0000256" key="1">
    <source>
        <dbReference type="ARBA" id="ARBA00004229"/>
    </source>
</evidence>
<feature type="domain" description="Rieske" evidence="12">
    <location>
        <begin position="628"/>
        <end position="729"/>
    </location>
</feature>
<dbReference type="Pfam" id="PF13041">
    <property type="entry name" value="PPR_2"/>
    <property type="match status" value="1"/>
</dbReference>
<dbReference type="InterPro" id="IPR022796">
    <property type="entry name" value="Chloroa_b-bind"/>
</dbReference>
<dbReference type="PROSITE" id="PS51296">
    <property type="entry name" value="RIESKE"/>
    <property type="match status" value="1"/>
</dbReference>
<evidence type="ECO:0000256" key="11">
    <source>
        <dbReference type="SAM" id="SignalP"/>
    </source>
</evidence>
<dbReference type="Gene3D" id="1.25.40.10">
    <property type="entry name" value="Tetratricopeptide repeat domain"/>
    <property type="match status" value="6"/>
</dbReference>
<dbReference type="PANTHER" id="PTHR47447:SF17">
    <property type="entry name" value="OS12G0638900 PROTEIN"/>
    <property type="match status" value="1"/>
</dbReference>
<dbReference type="Gene3D" id="2.102.10.10">
    <property type="entry name" value="Rieske [2Fe-2S] iron-sulphur domain"/>
    <property type="match status" value="1"/>
</dbReference>
<keyword evidence="5" id="KW-0479">Metal-binding</keyword>
<dbReference type="Pfam" id="PF00504">
    <property type="entry name" value="Chloroa_b-bind"/>
    <property type="match status" value="1"/>
</dbReference>
<keyword evidence="11" id="KW-0732">Signal</keyword>
<evidence type="ECO:0000256" key="4">
    <source>
        <dbReference type="ARBA" id="ARBA00022714"/>
    </source>
</evidence>
<feature type="repeat" description="PPR" evidence="9">
    <location>
        <begin position="913"/>
        <end position="947"/>
    </location>
</feature>
<dbReference type="PROSITE" id="PS51375">
    <property type="entry name" value="PPR"/>
    <property type="match status" value="8"/>
</dbReference>
<dbReference type="InterPro" id="IPR011990">
    <property type="entry name" value="TPR-like_helical_dom_sf"/>
</dbReference>
<keyword evidence="4" id="KW-0001">2Fe-2S</keyword>
<feature type="chain" id="PRO_5041401857" description="Rieske domain-containing protein" evidence="11">
    <location>
        <begin position="20"/>
        <end position="1351"/>
    </location>
</feature>
<dbReference type="GO" id="GO:0009507">
    <property type="term" value="C:chloroplast"/>
    <property type="evidence" value="ECO:0007669"/>
    <property type="project" value="UniProtKB-SubCell"/>
</dbReference>
<feature type="repeat" description="PPR" evidence="9">
    <location>
        <begin position="1013"/>
        <end position="1047"/>
    </location>
</feature>
<feature type="region of interest" description="Disordered" evidence="10">
    <location>
        <begin position="1321"/>
        <end position="1351"/>
    </location>
</feature>
<evidence type="ECO:0000256" key="3">
    <source>
        <dbReference type="ARBA" id="ARBA00022640"/>
    </source>
</evidence>
<comment type="caution">
    <text evidence="13">The sequence shown here is derived from an EMBL/GenBank/DDBJ whole genome shotgun (WGS) entry which is preliminary data.</text>
</comment>
<evidence type="ECO:0000256" key="2">
    <source>
        <dbReference type="ARBA" id="ARBA00022528"/>
    </source>
</evidence>
<feature type="repeat" description="PPR" evidence="9">
    <location>
        <begin position="775"/>
        <end position="809"/>
    </location>
</feature>
<dbReference type="SUPFAM" id="SSF103511">
    <property type="entry name" value="Chlorophyll a-b binding protein"/>
    <property type="match status" value="1"/>
</dbReference>
<keyword evidence="3" id="KW-0934">Plastid</keyword>
<dbReference type="EMBL" id="CAUJNA010003472">
    <property type="protein sequence ID" value="CAJ1402921.1"/>
    <property type="molecule type" value="Genomic_DNA"/>
</dbReference>
<reference evidence="13" key="1">
    <citation type="submission" date="2023-08" db="EMBL/GenBank/DDBJ databases">
        <authorList>
            <person name="Chen Y."/>
            <person name="Shah S."/>
            <person name="Dougan E. K."/>
            <person name="Thang M."/>
            <person name="Chan C."/>
        </authorList>
    </citation>
    <scope>NUCLEOTIDE SEQUENCE</scope>
</reference>
<proteinExistence type="predicted"/>
<feature type="signal peptide" evidence="11">
    <location>
        <begin position="1"/>
        <end position="19"/>
    </location>
</feature>
<comment type="subcellular location">
    <subcellularLocation>
        <location evidence="1">Plastid</location>
        <location evidence="1">Chloroplast</location>
    </subcellularLocation>
</comment>
<feature type="repeat" description="PPR" evidence="9">
    <location>
        <begin position="236"/>
        <end position="270"/>
    </location>
</feature>
<dbReference type="NCBIfam" id="TIGR00756">
    <property type="entry name" value="PPR"/>
    <property type="match status" value="6"/>
</dbReference>
<evidence type="ECO:0000313" key="13">
    <source>
        <dbReference type="EMBL" id="CAJ1402921.1"/>
    </source>
</evidence>
<evidence type="ECO:0000256" key="5">
    <source>
        <dbReference type="ARBA" id="ARBA00022723"/>
    </source>
</evidence>
<feature type="repeat" description="PPR" evidence="9">
    <location>
        <begin position="1222"/>
        <end position="1256"/>
    </location>
</feature>
<sequence>MRRPWLLLALLWVGSRTFSAPRHLGPLPERVTDKTLNDFAEKGDVEAALSALQKLLTGEESLQHKRYLYNTAIKACANAGDIPQAESLLNKMLEARVQPNLKGLGKMMEATAKVGNISGAEYWFRRRRHFGIEEVSTQDYNQLISAAAKAQDMTAVEKWFQELLDQGEASPVTLLAILEATARQGDLRLAQQWCDRWQSLGLELSFGHRLALLNNFAKAGDLEGAERLMAELPEKAEVAYHTVMDAASRCGNLTAAEFWFREAEAAGFNPSALACPGQTGVFFVARPLAPRGSPCAMELAFVAPATGAAGASTPALRAAAASASAPSDFGRAAGLGLGVMALAAAGASRKTARKAQEMAKLPKHMQPVDDTAKYPVYAPGPSGVPKLPQLVGDWPVPLPGSYKACLTMVGPDVETACEVGKPWDPLGLSKLYDRNFDFNGNMTYPHVQWLRESELKHGRCAMLAIVGIFAQQSFHIDGYPEAPWYEALKTCYDNPAGIVGFGIAQISAFAMVIEGAYFPKDSWVGQMDREPGDLGFDPLKLAKDAESMKSMQLKELKNGRLAMMAFMSCVVGHYLPGSVPGVSALPRPTAETKGPAFCGATASSANQDSKTAVKYTTQTILPSLAWIKTGVKASELQPTELRALTLAGNDVLIGKTEAGALFCVGNLCPHIGTPMSEGADVIGDVIVCPLHGSSFQVSNGELIDWCVSPPVIGPLTGLIVEKKNLLVFECRQGGFLGSGEVEVLVDTNAKKAYEANYWKGLLDAQGKDDGTYYWNEVTFSTMIFAAARAKNLSAAERWFQEAQASGLSPSSAMYTALVTAAAESLDLPAAQRWLARAQEEDLAGPELLNSAMRAAALCGDLGQAERCAEQMEQAGLALDGYSYRSLITAAARSQSTDAARRWFRQAAACGEVNLNTYNALLAALGRQRDLQEAEQVLQEMQQQNLQPDEVSYLGLVSAASDLPTAQRMLKRARDAGFGKSASLYTAVITCAAQCDLQAAEKCLEEARLHVAPDLAAYNALVAACARSGQWQRAEHWATQLRAAGKVPDLVTYTSLVSAVAKSGQVEAAKKYLEQALEQGLQPDIALMNSVISAAAKAGNVQAAQEVFDQIERAGLSPNIVTFTSLIQAAVEAEDMDRAERWLQECRARGALTAAAMAPFFARAAKRRDPVGAQQVFERMAAEGIRPDIITYSSLMSTAAKAMQPVLAEQWLQKATETSLRPNTVCYAVVMGAFGRSGDFAGCLRYLKEMAAQGLVSARELNVALRCAKGKEAEEVLQCIINWRLQPDTSSRWYLERCLGVQALQTACDQHGLDFVQAKTVAKERRRSARPQAPPGKVRKGQARVYLAKDRP</sequence>
<gene>
    <name evidence="13" type="ORF">EVOR1521_LOCUS25697</name>
</gene>
<dbReference type="Pfam" id="PF13812">
    <property type="entry name" value="PPR_3"/>
    <property type="match status" value="2"/>
</dbReference>
<evidence type="ECO:0000256" key="6">
    <source>
        <dbReference type="ARBA" id="ARBA00022737"/>
    </source>
</evidence>
<dbReference type="Proteomes" id="UP001178507">
    <property type="component" value="Unassembled WGS sequence"/>
</dbReference>
<protein>
    <recommendedName>
        <fullName evidence="12">Rieske domain-containing protein</fullName>
    </recommendedName>
</protein>
<evidence type="ECO:0000256" key="7">
    <source>
        <dbReference type="ARBA" id="ARBA00023004"/>
    </source>
</evidence>
<dbReference type="InterPro" id="IPR002885">
    <property type="entry name" value="PPR_rpt"/>
</dbReference>
<keyword evidence="6" id="KW-0677">Repeat</keyword>
<evidence type="ECO:0000259" key="12">
    <source>
        <dbReference type="PROSITE" id="PS51296"/>
    </source>
</evidence>
<keyword evidence="14" id="KW-1185">Reference proteome</keyword>
<feature type="repeat" description="PPR" evidence="9">
    <location>
        <begin position="1048"/>
        <end position="1082"/>
    </location>
</feature>
<evidence type="ECO:0000256" key="8">
    <source>
        <dbReference type="ARBA" id="ARBA00023014"/>
    </source>
</evidence>
<dbReference type="GO" id="GO:0051537">
    <property type="term" value="F:2 iron, 2 sulfur cluster binding"/>
    <property type="evidence" value="ECO:0007669"/>
    <property type="project" value="UniProtKB-KW"/>
</dbReference>
<accession>A0AA36NGV0</accession>
<feature type="repeat" description="PPR" evidence="9">
    <location>
        <begin position="1083"/>
        <end position="1117"/>
    </location>
</feature>
<dbReference type="SUPFAM" id="SSF50022">
    <property type="entry name" value="ISP domain"/>
    <property type="match status" value="1"/>
</dbReference>
<organism evidence="13 14">
    <name type="scientific">Effrenium voratum</name>
    <dbReference type="NCBI Taxonomy" id="2562239"/>
    <lineage>
        <taxon>Eukaryota</taxon>
        <taxon>Sar</taxon>
        <taxon>Alveolata</taxon>
        <taxon>Dinophyceae</taxon>
        <taxon>Suessiales</taxon>
        <taxon>Symbiodiniaceae</taxon>
        <taxon>Effrenium</taxon>
    </lineage>
</organism>
<keyword evidence="2" id="KW-0150">Chloroplast</keyword>
<dbReference type="Pfam" id="PF01535">
    <property type="entry name" value="PPR"/>
    <property type="match status" value="3"/>
</dbReference>
<feature type="repeat" description="PPR" evidence="9">
    <location>
        <begin position="65"/>
        <end position="99"/>
    </location>
</feature>
<dbReference type="InterPro" id="IPR017941">
    <property type="entry name" value="Rieske_2Fe-2S"/>
</dbReference>
<evidence type="ECO:0000256" key="9">
    <source>
        <dbReference type="PROSITE-ProRule" id="PRU00708"/>
    </source>
</evidence>
<dbReference type="GO" id="GO:0046872">
    <property type="term" value="F:metal ion binding"/>
    <property type="evidence" value="ECO:0007669"/>
    <property type="project" value="UniProtKB-KW"/>
</dbReference>
<dbReference type="PANTHER" id="PTHR47447">
    <property type="entry name" value="OS03G0856100 PROTEIN"/>
    <property type="match status" value="1"/>
</dbReference>
<keyword evidence="8" id="KW-0411">Iron-sulfur</keyword>
<evidence type="ECO:0000256" key="10">
    <source>
        <dbReference type="SAM" id="MobiDB-lite"/>
    </source>
</evidence>
<dbReference type="InterPro" id="IPR036922">
    <property type="entry name" value="Rieske_2Fe-2S_sf"/>
</dbReference>
<name>A0AA36NGV0_9DINO</name>
<dbReference type="Gene3D" id="1.10.3460.10">
    <property type="entry name" value="Chlorophyll a/b binding protein domain"/>
    <property type="match status" value="1"/>
</dbReference>